<dbReference type="RefSeq" id="WP_204840841.1">
    <property type="nucleotide sequence ID" value="NZ_JAFBCL010000001.1"/>
</dbReference>
<gene>
    <name evidence="5" type="ORF">JOE68_000646</name>
</gene>
<keyword evidence="5" id="KW-0032">Aminotransferase</keyword>
<dbReference type="PROSITE" id="PS51464">
    <property type="entry name" value="SIS"/>
    <property type="match status" value="2"/>
</dbReference>
<comment type="catalytic activity">
    <reaction evidence="1">
        <text>D-fructose 6-phosphate + L-glutamine = D-glucosamine 6-phosphate + L-glutamate</text>
        <dbReference type="Rhea" id="RHEA:13237"/>
        <dbReference type="ChEBI" id="CHEBI:29985"/>
        <dbReference type="ChEBI" id="CHEBI:58359"/>
        <dbReference type="ChEBI" id="CHEBI:58725"/>
        <dbReference type="ChEBI" id="CHEBI:61527"/>
        <dbReference type="EC" id="2.6.1.16"/>
    </reaction>
</comment>
<evidence type="ECO:0000256" key="2">
    <source>
        <dbReference type="ARBA" id="ARBA00012916"/>
    </source>
</evidence>
<feature type="domain" description="SIS" evidence="4">
    <location>
        <begin position="184"/>
        <end position="330"/>
    </location>
</feature>
<dbReference type="SUPFAM" id="SSF53697">
    <property type="entry name" value="SIS domain"/>
    <property type="match status" value="1"/>
</dbReference>
<evidence type="ECO:0000313" key="6">
    <source>
        <dbReference type="Proteomes" id="UP001195724"/>
    </source>
</evidence>
<feature type="domain" description="SIS" evidence="4">
    <location>
        <begin position="16"/>
        <end position="161"/>
    </location>
</feature>
<name>A0ABS2S0M6_9PSEU</name>
<dbReference type="EMBL" id="JAFBCL010000001">
    <property type="protein sequence ID" value="MBM7809781.1"/>
    <property type="molecule type" value="Genomic_DNA"/>
</dbReference>
<organism evidence="5 6">
    <name type="scientific">Saccharothrix algeriensis</name>
    <dbReference type="NCBI Taxonomy" id="173560"/>
    <lineage>
        <taxon>Bacteria</taxon>
        <taxon>Bacillati</taxon>
        <taxon>Actinomycetota</taxon>
        <taxon>Actinomycetes</taxon>
        <taxon>Pseudonocardiales</taxon>
        <taxon>Pseudonocardiaceae</taxon>
        <taxon>Saccharothrix</taxon>
    </lineage>
</organism>
<dbReference type="PANTHER" id="PTHR10937">
    <property type="entry name" value="GLUCOSAMINE--FRUCTOSE-6-PHOSPHATE AMINOTRANSFERASE, ISOMERIZING"/>
    <property type="match status" value="1"/>
</dbReference>
<dbReference type="InterPro" id="IPR046348">
    <property type="entry name" value="SIS_dom_sf"/>
</dbReference>
<evidence type="ECO:0000259" key="4">
    <source>
        <dbReference type="PROSITE" id="PS51464"/>
    </source>
</evidence>
<proteinExistence type="predicted"/>
<evidence type="ECO:0000256" key="3">
    <source>
        <dbReference type="ARBA" id="ARBA00016090"/>
    </source>
</evidence>
<dbReference type="EC" id="2.6.1.16" evidence="2"/>
<accession>A0ABS2S0M6</accession>
<dbReference type="GO" id="GO:0004360">
    <property type="term" value="F:glutamine-fructose-6-phosphate transaminase (isomerizing) activity"/>
    <property type="evidence" value="ECO:0007669"/>
    <property type="project" value="UniProtKB-EC"/>
</dbReference>
<evidence type="ECO:0000256" key="1">
    <source>
        <dbReference type="ARBA" id="ARBA00001031"/>
    </source>
</evidence>
<keyword evidence="5" id="KW-0808">Transferase</keyword>
<dbReference type="Gene3D" id="3.40.50.10490">
    <property type="entry name" value="Glucose-6-phosphate isomerase like protein, domain 1"/>
    <property type="match status" value="2"/>
</dbReference>
<comment type="caution">
    <text evidence="5">The sequence shown here is derived from an EMBL/GenBank/DDBJ whole genome shotgun (WGS) entry which is preliminary data.</text>
</comment>
<keyword evidence="6" id="KW-1185">Reference proteome</keyword>
<dbReference type="InterPro" id="IPR001347">
    <property type="entry name" value="SIS_dom"/>
</dbReference>
<evidence type="ECO:0000313" key="5">
    <source>
        <dbReference type="EMBL" id="MBM7809781.1"/>
    </source>
</evidence>
<reference evidence="5 6" key="1">
    <citation type="submission" date="2021-01" db="EMBL/GenBank/DDBJ databases">
        <title>Sequencing the genomes of 1000 actinobacteria strains.</title>
        <authorList>
            <person name="Klenk H.-P."/>
        </authorList>
    </citation>
    <scope>NUCLEOTIDE SEQUENCE [LARGE SCALE GENOMIC DNA]</scope>
    <source>
        <strain evidence="5 6">DSM 44581</strain>
    </source>
</reference>
<sequence length="330" mass="34135">MTGFAFDQHVLQQPDVVAALLDAELPALDPDRPVVFTGIGTSLHACRVAAAWTRIATDGRVRPAAIDAHDLALGESVQPADQVVVVSHRGTKRYPNRVLAAAREAGASTIAVTGAGVDAPVADAVVHTCPQEKASTHTVSYTAALVVLGRLVARAFDATGLAEALAEAPAAMRETLALPLPADAVDAVVSATPTIVTGTGLDAITADEAALKLKEGTYRWAEGLHTEFALHGTPAVFSSSTAAFLLRSAADGGRTADLKGLLDELGATTLIVAEDGDVRFAATHPLARPLVTVLPFQRLVSAAAVRLDANPDLTHLEAEPWAGAIRAVQL</sequence>
<dbReference type="Pfam" id="PF01380">
    <property type="entry name" value="SIS"/>
    <property type="match status" value="1"/>
</dbReference>
<dbReference type="PANTHER" id="PTHR10937:SF0">
    <property type="entry name" value="GLUTAMINE--FRUCTOSE-6-PHOSPHATE TRANSAMINASE (ISOMERIZING)"/>
    <property type="match status" value="1"/>
</dbReference>
<dbReference type="Proteomes" id="UP001195724">
    <property type="component" value="Unassembled WGS sequence"/>
</dbReference>
<protein>
    <recommendedName>
        <fullName evidence="3">Glutamine--fructose-6-phosphate aminotransferase [isomerizing]</fullName>
        <ecNumber evidence="2">2.6.1.16</ecNumber>
    </recommendedName>
</protein>